<evidence type="ECO:0000256" key="1">
    <source>
        <dbReference type="SAM" id="MobiDB-lite"/>
    </source>
</evidence>
<dbReference type="SUPFAM" id="SSF52047">
    <property type="entry name" value="RNI-like"/>
    <property type="match status" value="1"/>
</dbReference>
<feature type="region of interest" description="Disordered" evidence="1">
    <location>
        <begin position="1"/>
        <end position="22"/>
    </location>
</feature>
<dbReference type="EMBL" id="LCTV02000011">
    <property type="protein sequence ID" value="PRQ71594.1"/>
    <property type="molecule type" value="Genomic_DNA"/>
</dbReference>
<proteinExistence type="predicted"/>
<evidence type="ECO:0008006" key="4">
    <source>
        <dbReference type="Google" id="ProtNLM"/>
    </source>
</evidence>
<protein>
    <recommendedName>
        <fullName evidence="4">F-box domain-containing protein</fullName>
    </recommendedName>
</protein>
<gene>
    <name evidence="2" type="ORF">AAT19DRAFT_9709</name>
</gene>
<accession>A0A2T0A0R5</accession>
<reference evidence="2 3" key="1">
    <citation type="journal article" date="2018" name="Elife">
        <title>Functional genomics of lipid metabolism in the oleaginous yeast Rhodosporidium toruloides.</title>
        <authorList>
            <person name="Coradetti S.T."/>
            <person name="Pinel D."/>
            <person name="Geiselman G."/>
            <person name="Ito M."/>
            <person name="Mondo S."/>
            <person name="Reilly M.C."/>
            <person name="Cheng Y.F."/>
            <person name="Bauer S."/>
            <person name="Grigoriev I."/>
            <person name="Gladden J.M."/>
            <person name="Simmons B.A."/>
            <person name="Brem R."/>
            <person name="Arkin A.P."/>
            <person name="Skerker J.M."/>
        </authorList>
    </citation>
    <scope>NUCLEOTIDE SEQUENCE [LARGE SCALE GENOMIC DNA]</scope>
    <source>
        <strain evidence="2 3">NBRC 0880</strain>
    </source>
</reference>
<sequence length="458" mass="52791">MSAARTTPRKDPALDSPEETVYPLANPPTSLLDLPDELILRIFERLAHTRFWPERSFIGYISLNRRVYCLCQHLLFYDVVLPDDEESREYVLAKLLVRQETLPLARFLDTTYDERTTTLEHAILASFTNITHLSLQTEAVSSVLRRAIRSLRHLHTLSYRFQGAYLAGNEIDLRKDAPLVRHLIVRLPETSDHRTIGDLVKGLGQLETLELELEQFAGGLDDRVPWSKLRSVVIRSEHMIDAGGEEFVQSLMRSVGRARVRGDDLDRFFLLRRVVLDFPVDCTDNDGSTFSHDDFLDTLRVLAATFVDTLELRGLPTTFLPQPLNLSMPSVRHLVLHDVVMHRPTRVTRLDRGDRLREESLKALYTLLGSFPALERLILSLNSFPACWPTTVTTKSECALKYPPVFALLHLLSETKIIDFRVRWPKEQKELRWTRILGDAEWDNERFTWEELPRAAMV</sequence>
<name>A0A2T0A0R5_RHOTO</name>
<dbReference type="OrthoDB" id="2520339at2759"/>
<comment type="caution">
    <text evidence="2">The sequence shown here is derived from an EMBL/GenBank/DDBJ whole genome shotgun (WGS) entry which is preliminary data.</text>
</comment>
<organism evidence="2 3">
    <name type="scientific">Rhodotorula toruloides</name>
    <name type="common">Yeast</name>
    <name type="synonym">Rhodosporidium toruloides</name>
    <dbReference type="NCBI Taxonomy" id="5286"/>
    <lineage>
        <taxon>Eukaryota</taxon>
        <taxon>Fungi</taxon>
        <taxon>Dikarya</taxon>
        <taxon>Basidiomycota</taxon>
        <taxon>Pucciniomycotina</taxon>
        <taxon>Microbotryomycetes</taxon>
        <taxon>Sporidiobolales</taxon>
        <taxon>Sporidiobolaceae</taxon>
        <taxon>Rhodotorula</taxon>
    </lineage>
</organism>
<evidence type="ECO:0000313" key="3">
    <source>
        <dbReference type="Proteomes" id="UP000239560"/>
    </source>
</evidence>
<dbReference type="AlphaFoldDB" id="A0A2T0A0R5"/>
<dbReference type="Proteomes" id="UP000239560">
    <property type="component" value="Unassembled WGS sequence"/>
</dbReference>
<evidence type="ECO:0000313" key="2">
    <source>
        <dbReference type="EMBL" id="PRQ71594.1"/>
    </source>
</evidence>